<name>A0A912MGH6_HAECO</name>
<evidence type="ECO:0000313" key="2">
    <source>
        <dbReference type="Proteomes" id="UP000025227"/>
    </source>
</evidence>
<sequence>MFGSILLILVILATVEVFAKVSASQVKLQIPMPTKTGVPFSLSIPIISGVAG</sequence>
<protein>
    <submittedName>
        <fullName evidence="3">Secreted protein</fullName>
    </submittedName>
</protein>
<accession>A0A912MGH6</accession>
<keyword evidence="1" id="KW-0732">Signal</keyword>
<feature type="chain" id="PRO_5037735758" evidence="1">
    <location>
        <begin position="24"/>
        <end position="52"/>
    </location>
</feature>
<proteinExistence type="predicted"/>
<evidence type="ECO:0000313" key="3">
    <source>
        <dbReference type="WBParaSite" id="HCON_00098782-00001"/>
    </source>
</evidence>
<keyword evidence="2" id="KW-1185">Reference proteome</keyword>
<feature type="signal peptide" evidence="1">
    <location>
        <begin position="1"/>
        <end position="23"/>
    </location>
</feature>
<organism evidence="2 3">
    <name type="scientific">Haemonchus contortus</name>
    <name type="common">Barber pole worm</name>
    <dbReference type="NCBI Taxonomy" id="6289"/>
    <lineage>
        <taxon>Eukaryota</taxon>
        <taxon>Metazoa</taxon>
        <taxon>Ecdysozoa</taxon>
        <taxon>Nematoda</taxon>
        <taxon>Chromadorea</taxon>
        <taxon>Rhabditida</taxon>
        <taxon>Rhabditina</taxon>
        <taxon>Rhabditomorpha</taxon>
        <taxon>Strongyloidea</taxon>
        <taxon>Trichostrongylidae</taxon>
        <taxon>Haemonchus</taxon>
    </lineage>
</organism>
<dbReference type="AlphaFoldDB" id="A0A912MGH6"/>
<reference evidence="3" key="1">
    <citation type="submission" date="2022-10" db="UniProtKB">
        <authorList>
            <consortium name="WormBaseParasite"/>
        </authorList>
    </citation>
    <scope>IDENTIFICATION</scope>
    <source>
        <strain evidence="3">MHco3</strain>
    </source>
</reference>
<dbReference type="Proteomes" id="UP000025227">
    <property type="component" value="Unplaced"/>
</dbReference>
<evidence type="ECO:0000256" key="1">
    <source>
        <dbReference type="SAM" id="SignalP"/>
    </source>
</evidence>
<dbReference type="WBParaSite" id="HCON_00098782-00001">
    <property type="protein sequence ID" value="HCON_00098782-00001"/>
    <property type="gene ID" value="HCON_00098782"/>
</dbReference>